<dbReference type="InterPro" id="IPR050197">
    <property type="entry name" value="Aldolase_class_II_sugar_metab"/>
</dbReference>
<dbReference type="SUPFAM" id="SSF53639">
    <property type="entry name" value="AraD/HMP-PK domain-like"/>
    <property type="match status" value="1"/>
</dbReference>
<dbReference type="AlphaFoldDB" id="A0A9D1FIE0"/>
<protein>
    <submittedName>
        <fullName evidence="4">Class II aldolase/adducin family protein</fullName>
    </submittedName>
</protein>
<evidence type="ECO:0000256" key="2">
    <source>
        <dbReference type="ARBA" id="ARBA00023239"/>
    </source>
</evidence>
<evidence type="ECO:0000313" key="4">
    <source>
        <dbReference type="EMBL" id="HIS74069.1"/>
    </source>
</evidence>
<sequence>MENTVEYFEVGTKKDIIYWSKRLYQKGLSPATSGNISVRTKDGILISSSGVCLNDMSEDDIVLIDFDGNLLQGNKKPSSEKFLHTQIYDLREDVNAIIHSHCPYITAFACSNKAMSEPIMPEFVFYFDKIPLAPYALPSSMQLAIDTANYFKTSDTVLMQNHGVVSGSSSLQQVFYTLESLRAYAETYFGSQVLGGAKTLSKKQIDDIRNLKRQ</sequence>
<dbReference type="Proteomes" id="UP000886865">
    <property type="component" value="Unassembled WGS sequence"/>
</dbReference>
<accession>A0A9D1FIE0</accession>
<reference evidence="4" key="1">
    <citation type="submission" date="2020-10" db="EMBL/GenBank/DDBJ databases">
        <authorList>
            <person name="Gilroy R."/>
        </authorList>
    </citation>
    <scope>NUCLEOTIDE SEQUENCE</scope>
    <source>
        <strain evidence="4">CHK152-2871</strain>
    </source>
</reference>
<dbReference type="GO" id="GO:0046872">
    <property type="term" value="F:metal ion binding"/>
    <property type="evidence" value="ECO:0007669"/>
    <property type="project" value="UniProtKB-KW"/>
</dbReference>
<dbReference type="Pfam" id="PF00596">
    <property type="entry name" value="Aldolase_II"/>
    <property type="match status" value="1"/>
</dbReference>
<dbReference type="Gene3D" id="3.40.225.10">
    <property type="entry name" value="Class II aldolase/adducin N-terminal domain"/>
    <property type="match status" value="1"/>
</dbReference>
<evidence type="ECO:0000256" key="1">
    <source>
        <dbReference type="ARBA" id="ARBA00022723"/>
    </source>
</evidence>
<evidence type="ECO:0000259" key="3">
    <source>
        <dbReference type="SMART" id="SM01007"/>
    </source>
</evidence>
<evidence type="ECO:0000313" key="5">
    <source>
        <dbReference type="Proteomes" id="UP000886865"/>
    </source>
</evidence>
<feature type="domain" description="Class II aldolase/adducin N-terminal" evidence="3">
    <location>
        <begin position="14"/>
        <end position="189"/>
    </location>
</feature>
<name>A0A9D1FIE0_9BACT</name>
<keyword evidence="2" id="KW-0456">Lyase</keyword>
<keyword evidence="1" id="KW-0479">Metal-binding</keyword>
<dbReference type="GO" id="GO:0005829">
    <property type="term" value="C:cytosol"/>
    <property type="evidence" value="ECO:0007669"/>
    <property type="project" value="TreeGrafter"/>
</dbReference>
<dbReference type="GO" id="GO:0016832">
    <property type="term" value="F:aldehyde-lyase activity"/>
    <property type="evidence" value="ECO:0007669"/>
    <property type="project" value="TreeGrafter"/>
</dbReference>
<comment type="caution">
    <text evidence="4">The sequence shown here is derived from an EMBL/GenBank/DDBJ whole genome shotgun (WGS) entry which is preliminary data.</text>
</comment>
<reference evidence="4" key="2">
    <citation type="journal article" date="2021" name="PeerJ">
        <title>Extensive microbial diversity within the chicken gut microbiome revealed by metagenomics and culture.</title>
        <authorList>
            <person name="Gilroy R."/>
            <person name="Ravi A."/>
            <person name="Getino M."/>
            <person name="Pursley I."/>
            <person name="Horton D.L."/>
            <person name="Alikhan N.F."/>
            <person name="Baker D."/>
            <person name="Gharbi K."/>
            <person name="Hall N."/>
            <person name="Watson M."/>
            <person name="Adriaenssens E.M."/>
            <person name="Foster-Nyarko E."/>
            <person name="Jarju S."/>
            <person name="Secka A."/>
            <person name="Antonio M."/>
            <person name="Oren A."/>
            <person name="Chaudhuri R.R."/>
            <person name="La Ragione R."/>
            <person name="Hildebrand F."/>
            <person name="Pallen M.J."/>
        </authorList>
    </citation>
    <scope>NUCLEOTIDE SEQUENCE</scope>
    <source>
        <strain evidence="4">CHK152-2871</strain>
    </source>
</reference>
<dbReference type="PANTHER" id="PTHR22789">
    <property type="entry name" value="FUCULOSE PHOSPHATE ALDOLASE"/>
    <property type="match status" value="1"/>
</dbReference>
<dbReference type="InterPro" id="IPR036409">
    <property type="entry name" value="Aldolase_II/adducin_N_sf"/>
</dbReference>
<dbReference type="EMBL" id="DVJQ01000030">
    <property type="protein sequence ID" value="HIS74069.1"/>
    <property type="molecule type" value="Genomic_DNA"/>
</dbReference>
<dbReference type="SMART" id="SM01007">
    <property type="entry name" value="Aldolase_II"/>
    <property type="match status" value="1"/>
</dbReference>
<gene>
    <name evidence="4" type="ORF">IAA86_03505</name>
</gene>
<dbReference type="PANTHER" id="PTHR22789:SF0">
    <property type="entry name" value="3-OXO-TETRONATE 4-PHOSPHATE DECARBOXYLASE-RELATED"/>
    <property type="match status" value="1"/>
</dbReference>
<proteinExistence type="predicted"/>
<dbReference type="GO" id="GO:0019323">
    <property type="term" value="P:pentose catabolic process"/>
    <property type="evidence" value="ECO:0007669"/>
    <property type="project" value="TreeGrafter"/>
</dbReference>
<dbReference type="InterPro" id="IPR001303">
    <property type="entry name" value="Aldolase_II/adducin_N"/>
</dbReference>
<organism evidence="4 5">
    <name type="scientific">Candidatus Galligastranaerophilus intestinavium</name>
    <dbReference type="NCBI Taxonomy" id="2840836"/>
    <lineage>
        <taxon>Bacteria</taxon>
        <taxon>Candidatus Galligastranaerophilus</taxon>
    </lineage>
</organism>